<gene>
    <name evidence="1" type="ORF">WJ96_06350</name>
</gene>
<dbReference type="AlphaFoldDB" id="A0AAW3MYW7"/>
<keyword evidence="2" id="KW-1185">Reference proteome</keyword>
<dbReference type="Proteomes" id="UP000056453">
    <property type="component" value="Unassembled WGS sequence"/>
</dbReference>
<accession>A0AAW3MYW7</accession>
<organism evidence="1 2">
    <name type="scientific">Burkholderia ubonensis</name>
    <dbReference type="NCBI Taxonomy" id="101571"/>
    <lineage>
        <taxon>Bacteria</taxon>
        <taxon>Pseudomonadati</taxon>
        <taxon>Pseudomonadota</taxon>
        <taxon>Betaproteobacteria</taxon>
        <taxon>Burkholderiales</taxon>
        <taxon>Burkholderiaceae</taxon>
        <taxon>Burkholderia</taxon>
        <taxon>Burkholderia cepacia complex</taxon>
    </lineage>
</organism>
<sequence length="177" mass="18946">MQPMNILLLTADADRVGVALCVAHRETHCALEGEVTTSGESTLVVLREPRGPELHCAELPGTYLADGLSALLAWLTTRNIRVDLVTHRIAQHGTDENFLRLSPAQLGILEGFASCKDALPCVQAVSAWNQATPQFVYFSVRPHTPESLVSVIAGSGAQPPAGCPKKMKVRCETCSAS</sequence>
<reference evidence="1 2" key="1">
    <citation type="submission" date="2015-11" db="EMBL/GenBank/DDBJ databases">
        <title>Expanding the genomic diversity of Burkholderia species for the development of highly accurate diagnostics.</title>
        <authorList>
            <person name="Sahl J."/>
            <person name="Keim P."/>
            <person name="Wagner D."/>
        </authorList>
    </citation>
    <scope>NUCLEOTIDE SEQUENCE [LARGE SCALE GENOMIC DNA]</scope>
    <source>
        <strain evidence="1 2">MSMB1808WGS</strain>
    </source>
</reference>
<dbReference type="EMBL" id="LPBJ01000047">
    <property type="protein sequence ID" value="KVP98190.1"/>
    <property type="molecule type" value="Genomic_DNA"/>
</dbReference>
<protein>
    <submittedName>
        <fullName evidence="1">Uncharacterized protein</fullName>
    </submittedName>
</protein>
<name>A0AAW3MYW7_9BURK</name>
<evidence type="ECO:0000313" key="1">
    <source>
        <dbReference type="EMBL" id="KVP98190.1"/>
    </source>
</evidence>
<comment type="caution">
    <text evidence="1">The sequence shown here is derived from an EMBL/GenBank/DDBJ whole genome shotgun (WGS) entry which is preliminary data.</text>
</comment>
<evidence type="ECO:0000313" key="2">
    <source>
        <dbReference type="Proteomes" id="UP000056453"/>
    </source>
</evidence>
<proteinExistence type="predicted"/>